<protein>
    <submittedName>
        <fullName evidence="3">Forkhead box protein H1</fullName>
    </submittedName>
</protein>
<dbReference type="SMART" id="SM00339">
    <property type="entry name" value="FH"/>
    <property type="match status" value="1"/>
</dbReference>
<dbReference type="InterPro" id="IPR001766">
    <property type="entry name" value="Fork_head_dom"/>
</dbReference>
<dbReference type="GO" id="GO:0003700">
    <property type="term" value="F:DNA-binding transcription factor activity"/>
    <property type="evidence" value="ECO:0007669"/>
    <property type="project" value="InterPro"/>
</dbReference>
<dbReference type="Pfam" id="PF00250">
    <property type="entry name" value="Forkhead"/>
    <property type="match status" value="1"/>
</dbReference>
<proteinExistence type="predicted"/>
<evidence type="ECO:0000256" key="2">
    <source>
        <dbReference type="PROSITE-ProRule" id="PRU00089"/>
    </source>
</evidence>
<keyword evidence="2" id="KW-0539">Nucleus</keyword>
<gene>
    <name evidence="3" type="ORF">CGI_10001578</name>
</gene>
<dbReference type="InterPro" id="IPR036388">
    <property type="entry name" value="WH-like_DNA-bd_sf"/>
</dbReference>
<evidence type="ECO:0000256" key="1">
    <source>
        <dbReference type="ARBA" id="ARBA00023125"/>
    </source>
</evidence>
<dbReference type="SUPFAM" id="SSF46785">
    <property type="entry name" value="Winged helix' DNA-binding domain"/>
    <property type="match status" value="1"/>
</dbReference>
<evidence type="ECO:0000313" key="3">
    <source>
        <dbReference type="EMBL" id="EKC17221.1"/>
    </source>
</evidence>
<sequence>MSSMVIYAIHCSPQKTLTLSEICVSLEAMFHVISGNDKAWYKKVRNVLSKNTHFVKMRHPDNSGKSLWTVDLSLVPLTSFRKQTTRKESHNGWPTLLHQYLGVPEIELRGVVSSSTASGIERTTSVVSSQLSFGIDRILSMSPRTSKTPTADDSILDGDVCSACDSFCRVFDTTYDESDSVHGICYSSMERFRGYSDVSSSKEIHEFGHSTRIVSDSSMVSLDAPCSPIEPELSQEDIFAGVEELQSLLEPEDVIDFAPTDDFVIVSPADSYSFSALESIADFVIQCPGDLLQEFEPYLSD</sequence>
<organism evidence="3">
    <name type="scientific">Magallana gigas</name>
    <name type="common">Pacific oyster</name>
    <name type="synonym">Crassostrea gigas</name>
    <dbReference type="NCBI Taxonomy" id="29159"/>
    <lineage>
        <taxon>Eukaryota</taxon>
        <taxon>Metazoa</taxon>
        <taxon>Spiralia</taxon>
        <taxon>Lophotrochozoa</taxon>
        <taxon>Mollusca</taxon>
        <taxon>Bivalvia</taxon>
        <taxon>Autobranchia</taxon>
        <taxon>Pteriomorphia</taxon>
        <taxon>Ostreida</taxon>
        <taxon>Ostreoidea</taxon>
        <taxon>Ostreidae</taxon>
        <taxon>Magallana</taxon>
    </lineage>
</organism>
<dbReference type="GO" id="GO:0005634">
    <property type="term" value="C:nucleus"/>
    <property type="evidence" value="ECO:0007669"/>
    <property type="project" value="UniProtKB-SubCell"/>
</dbReference>
<name>K1Q6W0_MAGGI</name>
<dbReference type="EMBL" id="JH823179">
    <property type="protein sequence ID" value="EKC17221.1"/>
    <property type="molecule type" value="Genomic_DNA"/>
</dbReference>
<dbReference type="HOGENOM" id="CLU_925155_0_0_1"/>
<reference evidence="3" key="1">
    <citation type="journal article" date="2012" name="Nature">
        <title>The oyster genome reveals stress adaptation and complexity of shell formation.</title>
        <authorList>
            <person name="Zhang G."/>
            <person name="Fang X."/>
            <person name="Guo X."/>
            <person name="Li L."/>
            <person name="Luo R."/>
            <person name="Xu F."/>
            <person name="Yang P."/>
            <person name="Zhang L."/>
            <person name="Wang X."/>
            <person name="Qi H."/>
            <person name="Xiong Z."/>
            <person name="Que H."/>
            <person name="Xie Y."/>
            <person name="Holland P.W."/>
            <person name="Paps J."/>
            <person name="Zhu Y."/>
            <person name="Wu F."/>
            <person name="Chen Y."/>
            <person name="Wang J."/>
            <person name="Peng C."/>
            <person name="Meng J."/>
            <person name="Yang L."/>
            <person name="Liu J."/>
            <person name="Wen B."/>
            <person name="Zhang N."/>
            <person name="Huang Z."/>
            <person name="Zhu Q."/>
            <person name="Feng Y."/>
            <person name="Mount A."/>
            <person name="Hedgecock D."/>
            <person name="Xu Z."/>
            <person name="Liu Y."/>
            <person name="Domazet-Loso T."/>
            <person name="Du Y."/>
            <person name="Sun X."/>
            <person name="Zhang S."/>
            <person name="Liu B."/>
            <person name="Cheng P."/>
            <person name="Jiang X."/>
            <person name="Li J."/>
            <person name="Fan D."/>
            <person name="Wang W."/>
            <person name="Fu W."/>
            <person name="Wang T."/>
            <person name="Wang B."/>
            <person name="Zhang J."/>
            <person name="Peng Z."/>
            <person name="Li Y."/>
            <person name="Li N."/>
            <person name="Wang J."/>
            <person name="Chen M."/>
            <person name="He Y."/>
            <person name="Tan F."/>
            <person name="Song X."/>
            <person name="Zheng Q."/>
            <person name="Huang R."/>
            <person name="Yang H."/>
            <person name="Du X."/>
            <person name="Chen L."/>
            <person name="Yang M."/>
            <person name="Gaffney P.M."/>
            <person name="Wang S."/>
            <person name="Luo L."/>
            <person name="She Z."/>
            <person name="Ming Y."/>
            <person name="Huang W."/>
            <person name="Zhang S."/>
            <person name="Huang B."/>
            <person name="Zhang Y."/>
            <person name="Qu T."/>
            <person name="Ni P."/>
            <person name="Miao G."/>
            <person name="Wang J."/>
            <person name="Wang Q."/>
            <person name="Steinberg C.E."/>
            <person name="Wang H."/>
            <person name="Li N."/>
            <person name="Qian L."/>
            <person name="Zhang G."/>
            <person name="Li Y."/>
            <person name="Yang H."/>
            <person name="Liu X."/>
            <person name="Wang J."/>
            <person name="Yin Y."/>
            <person name="Wang J."/>
        </authorList>
    </citation>
    <scope>NUCLEOTIDE SEQUENCE [LARGE SCALE GENOMIC DNA]</scope>
    <source>
        <strain evidence="3">05x7-T-G4-1.051#20</strain>
    </source>
</reference>
<keyword evidence="1 2" id="KW-0238">DNA-binding</keyword>
<dbReference type="InParanoid" id="K1Q6W0"/>
<comment type="subcellular location">
    <subcellularLocation>
        <location evidence="2">Nucleus</location>
    </subcellularLocation>
</comment>
<dbReference type="InterPro" id="IPR036390">
    <property type="entry name" value="WH_DNA-bd_sf"/>
</dbReference>
<dbReference type="GO" id="GO:0043565">
    <property type="term" value="F:sequence-specific DNA binding"/>
    <property type="evidence" value="ECO:0007669"/>
    <property type="project" value="InterPro"/>
</dbReference>
<feature type="DNA-binding region" description="Fork-head" evidence="2">
    <location>
        <begin position="1"/>
        <end position="90"/>
    </location>
</feature>
<dbReference type="PROSITE" id="PS50039">
    <property type="entry name" value="FORK_HEAD_3"/>
    <property type="match status" value="1"/>
</dbReference>
<dbReference type="AlphaFoldDB" id="K1Q6W0"/>
<accession>K1Q6W0</accession>
<dbReference type="Gene3D" id="1.10.10.10">
    <property type="entry name" value="Winged helix-like DNA-binding domain superfamily/Winged helix DNA-binding domain"/>
    <property type="match status" value="1"/>
</dbReference>